<dbReference type="WBParaSite" id="TREG1_35790.4">
    <property type="protein sequence ID" value="TREG1_35790.4"/>
    <property type="gene ID" value="TREG1_35790"/>
</dbReference>
<evidence type="ECO:0000313" key="11">
    <source>
        <dbReference type="WBParaSite" id="TREG1_35790.3"/>
    </source>
</evidence>
<comment type="function">
    <text evidence="8">6-O-sulfation enzyme which catalyzes the transfer of sulfate from 3'-phosphoadenosine 5'-phosphosulfate (PAPS) to position 6 of the N-sulfoglucosamine residue (GlcNS) of heparan sulfate.</text>
</comment>
<dbReference type="AlphaFoldDB" id="A0AA85JR51"/>
<dbReference type="Gene3D" id="3.40.50.300">
    <property type="entry name" value="P-loop containing nucleotide triphosphate hydrolases"/>
    <property type="match status" value="1"/>
</dbReference>
<evidence type="ECO:0000313" key="12">
    <source>
        <dbReference type="WBParaSite" id="TREG1_35790.4"/>
    </source>
</evidence>
<keyword evidence="9" id="KW-1185">Reference proteome</keyword>
<comment type="catalytic activity">
    <reaction evidence="8">
        <text>alpha-D-glucosaminyl-[heparan sulfate](n) + 3'-phosphoadenylyl sulfate = 6-sulfo-alpha-D-glucosaminyl-[heparan sulfate](n) + adenosine 3',5'-bisphosphate + H(+)</text>
        <dbReference type="Rhea" id="RHEA:56604"/>
        <dbReference type="Rhea" id="RHEA-COMP:9830"/>
        <dbReference type="Rhea" id="RHEA-COMP:14621"/>
        <dbReference type="ChEBI" id="CHEBI:15378"/>
        <dbReference type="ChEBI" id="CHEBI:58339"/>
        <dbReference type="ChEBI" id="CHEBI:58343"/>
        <dbReference type="ChEBI" id="CHEBI:58388"/>
        <dbReference type="ChEBI" id="CHEBI:140604"/>
    </reaction>
</comment>
<evidence type="ECO:0000256" key="7">
    <source>
        <dbReference type="ARBA" id="ARBA00023180"/>
    </source>
</evidence>
<reference evidence="9" key="1">
    <citation type="submission" date="2022-06" db="EMBL/GenBank/DDBJ databases">
        <authorList>
            <person name="Berger JAMES D."/>
            <person name="Berger JAMES D."/>
        </authorList>
    </citation>
    <scope>NUCLEOTIDE SEQUENCE [LARGE SCALE GENOMIC DNA]</scope>
</reference>
<dbReference type="WBParaSite" id="TREG1_35790.2">
    <property type="protein sequence ID" value="TREG1_35790.2"/>
    <property type="gene ID" value="TREG1_35790"/>
</dbReference>
<evidence type="ECO:0000256" key="3">
    <source>
        <dbReference type="ARBA" id="ARBA00022679"/>
    </source>
</evidence>
<dbReference type="WBParaSite" id="TREG1_35790.6">
    <property type="protein sequence ID" value="TREG1_35790.6"/>
    <property type="gene ID" value="TREG1_35790"/>
</dbReference>
<comment type="subcellular location">
    <subcellularLocation>
        <location evidence="1">Membrane</location>
        <topology evidence="1">Single-pass membrane protein</topology>
    </subcellularLocation>
    <subcellularLocation>
        <location evidence="8">Membrane</location>
        <topology evidence="8">Single-pass type II membrane protein</topology>
    </subcellularLocation>
</comment>
<dbReference type="InterPro" id="IPR005331">
    <property type="entry name" value="Sulfotransferase"/>
</dbReference>
<dbReference type="InterPro" id="IPR010635">
    <property type="entry name" value="Heparan_SO4-6-sulfoTrfase"/>
</dbReference>
<dbReference type="EC" id="2.8.2.-" evidence="8"/>
<keyword evidence="4" id="KW-0812">Transmembrane</keyword>
<proteinExistence type="inferred from homology"/>
<dbReference type="InterPro" id="IPR027417">
    <property type="entry name" value="P-loop_NTPase"/>
</dbReference>
<keyword evidence="8" id="KW-0735">Signal-anchor</keyword>
<evidence type="ECO:0000256" key="5">
    <source>
        <dbReference type="ARBA" id="ARBA00022989"/>
    </source>
</evidence>
<evidence type="ECO:0000256" key="2">
    <source>
        <dbReference type="ARBA" id="ARBA00010109"/>
    </source>
</evidence>
<dbReference type="PANTHER" id="PTHR12812">
    <property type="entry name" value="HEPARAN SULFATE 6-O-SULFOTRANSFERASE 3"/>
    <property type="match status" value="1"/>
</dbReference>
<protein>
    <recommendedName>
        <fullName evidence="8">Heparan-sulfate 6-O-sulfotransferase</fullName>
        <ecNumber evidence="8">2.8.2.-</ecNumber>
    </recommendedName>
</protein>
<evidence type="ECO:0000313" key="9">
    <source>
        <dbReference type="Proteomes" id="UP000050795"/>
    </source>
</evidence>
<dbReference type="PANTHER" id="PTHR12812:SF0">
    <property type="entry name" value="HEPARAN-SULFATE 6-O-SULFOTRANSFERASE"/>
    <property type="match status" value="1"/>
</dbReference>
<evidence type="ECO:0000313" key="10">
    <source>
        <dbReference type="WBParaSite" id="TREG1_35790.2"/>
    </source>
</evidence>
<sequence>MKEGRLLCTCGLFVGIALLFFTLSPYSPTCLLRSCIHGQYKVGFSSPFQGKNNEDSMLNHFKANGENESVLVFLHIQKTTGTLIERRLVKDGLVNKSCYCFGRRRCTCRTQNGNTWLVSRYSTGWLCGLHADLTELTECVDNKLNKIDRRTLHRRYIYFTILRDPIDRFISEWQHTRRGATWISASLRCNRQSPPFKYYKPCSFFIDNNNDDDGNINTTDWLNISMQSFLNCPYNLAHNRQTRMLANLSRLECYKHLTEWSQPVNNTTSLTSISPVQLALLNSAKHNLVSVIRCYGLSEYLVYSQYILQKCLCITFKRSFIEFNKLSFIQQRLMYTHAAIARSNLSSNVLEKIANVNRLDILLHNFAEKLFTYRLVRYLLFDSSLPMHFKRPLYTVWAYYYKYKSDTPLRILLFSNLIDYDNSNSTANTSRLSSFSYRLNLFLTHLFIRKGSVPVAETVLINENRRWRKKLAYDLKA</sequence>
<dbReference type="Pfam" id="PF03567">
    <property type="entry name" value="Sulfotransfer_2"/>
    <property type="match status" value="1"/>
</dbReference>
<evidence type="ECO:0000256" key="1">
    <source>
        <dbReference type="ARBA" id="ARBA00004167"/>
    </source>
</evidence>
<dbReference type="GO" id="GO:0017095">
    <property type="term" value="F:heparan sulfate 6-sulfotransferase activity"/>
    <property type="evidence" value="ECO:0007669"/>
    <property type="project" value="TreeGrafter"/>
</dbReference>
<evidence type="ECO:0000256" key="6">
    <source>
        <dbReference type="ARBA" id="ARBA00023136"/>
    </source>
</evidence>
<evidence type="ECO:0000256" key="8">
    <source>
        <dbReference type="RuleBase" id="RU364122"/>
    </source>
</evidence>
<organism evidence="9 12">
    <name type="scientific">Trichobilharzia regenti</name>
    <name type="common">Nasal bird schistosome</name>
    <dbReference type="NCBI Taxonomy" id="157069"/>
    <lineage>
        <taxon>Eukaryota</taxon>
        <taxon>Metazoa</taxon>
        <taxon>Spiralia</taxon>
        <taxon>Lophotrochozoa</taxon>
        <taxon>Platyhelminthes</taxon>
        <taxon>Trematoda</taxon>
        <taxon>Digenea</taxon>
        <taxon>Strigeidida</taxon>
        <taxon>Schistosomatoidea</taxon>
        <taxon>Schistosomatidae</taxon>
        <taxon>Trichobilharzia</taxon>
    </lineage>
</organism>
<dbReference type="WBParaSite" id="TREG1_35790.3">
    <property type="protein sequence ID" value="TREG1_35790.3"/>
    <property type="gene ID" value="TREG1_35790"/>
</dbReference>
<keyword evidence="3 8" id="KW-0808">Transferase</keyword>
<keyword evidence="5" id="KW-1133">Transmembrane helix</keyword>
<name>A0AA85JR51_TRIRE</name>
<dbReference type="Proteomes" id="UP000050795">
    <property type="component" value="Unassembled WGS sequence"/>
</dbReference>
<comment type="similarity">
    <text evidence="2 8">Belongs to the sulfotransferase 6 family.</text>
</comment>
<accession>A0AA85JR51</accession>
<evidence type="ECO:0000256" key="4">
    <source>
        <dbReference type="ARBA" id="ARBA00022692"/>
    </source>
</evidence>
<keyword evidence="6 8" id="KW-0472">Membrane</keyword>
<dbReference type="GO" id="GO:0016020">
    <property type="term" value="C:membrane"/>
    <property type="evidence" value="ECO:0007669"/>
    <property type="project" value="UniProtKB-SubCell"/>
</dbReference>
<reference evidence="10 11" key="2">
    <citation type="submission" date="2023-11" db="UniProtKB">
        <authorList>
            <consortium name="WormBaseParasite"/>
        </authorList>
    </citation>
    <scope>IDENTIFICATION</scope>
</reference>
<keyword evidence="7" id="KW-0325">Glycoprotein</keyword>